<dbReference type="VEuPathDB" id="FungiDB:BO71DRAFT_252250"/>
<evidence type="ECO:0008006" key="5">
    <source>
        <dbReference type="Google" id="ProtNLM"/>
    </source>
</evidence>
<dbReference type="OrthoDB" id="4506991at2759"/>
<sequence length="389" mass="39898">MIYRKMRTLILLSTITLATAANQGLGYLECASSIASTYHSTECTSASTLDCFCNAPFNPSNLDQDTMDRCESEGVPAASIPDYICNDTHEPVSVRKGSQPMMRVAGKGSSQPMMRVTDNTANGTINGNATTISVTVTSNKDSDDGENGSTSNTFVNMKKNGKMDANMNANTPRAYAPDPTSVENKVHMTDASDADVVYNLVTETLTDCACKETKAPEAPDADIGVDVHATETDIPSTVDGADVPMTGAVSGSATAPATAPATGTPAATVTEVDGATTPTATELSTPSADADPTSSSARLFTISTATATSTVVASGTPGPMPSGADPTRVDNEGESGEYTPSNGHRPSSPGVSQSGNKQGNQLFEGAAGRSMPQCVGVIFAAGMVAAFMV</sequence>
<protein>
    <recommendedName>
        <fullName evidence="5">Extracellular membrane protein CFEM domain-containing protein</fullName>
    </recommendedName>
</protein>
<keyword evidence="2" id="KW-0732">Signal</keyword>
<dbReference type="Proteomes" id="UP000247810">
    <property type="component" value="Unassembled WGS sequence"/>
</dbReference>
<feature type="compositionally biased region" description="Polar residues" evidence="1">
    <location>
        <begin position="338"/>
        <end position="361"/>
    </location>
</feature>
<feature type="region of interest" description="Disordered" evidence="1">
    <location>
        <begin position="91"/>
        <end position="114"/>
    </location>
</feature>
<dbReference type="EMBL" id="KZ825888">
    <property type="protein sequence ID" value="PYH93663.1"/>
    <property type="molecule type" value="Genomic_DNA"/>
</dbReference>
<proteinExistence type="predicted"/>
<accession>A0A319DQT4</accession>
<feature type="region of interest" description="Disordered" evidence="1">
    <location>
        <begin position="234"/>
        <end position="296"/>
    </location>
</feature>
<organism evidence="3 4">
    <name type="scientific">Aspergillus ellipticus CBS 707.79</name>
    <dbReference type="NCBI Taxonomy" id="1448320"/>
    <lineage>
        <taxon>Eukaryota</taxon>
        <taxon>Fungi</taxon>
        <taxon>Dikarya</taxon>
        <taxon>Ascomycota</taxon>
        <taxon>Pezizomycotina</taxon>
        <taxon>Eurotiomycetes</taxon>
        <taxon>Eurotiomycetidae</taxon>
        <taxon>Eurotiales</taxon>
        <taxon>Aspergillaceae</taxon>
        <taxon>Aspergillus</taxon>
        <taxon>Aspergillus subgen. Circumdati</taxon>
    </lineage>
</organism>
<gene>
    <name evidence="3" type="ORF">BO71DRAFT_252250</name>
</gene>
<dbReference type="AlphaFoldDB" id="A0A319DQT4"/>
<feature type="compositionally biased region" description="Low complexity" evidence="1">
    <location>
        <begin position="284"/>
        <end position="296"/>
    </location>
</feature>
<evidence type="ECO:0000256" key="1">
    <source>
        <dbReference type="SAM" id="MobiDB-lite"/>
    </source>
</evidence>
<keyword evidence="4" id="KW-1185">Reference proteome</keyword>
<evidence type="ECO:0000313" key="3">
    <source>
        <dbReference type="EMBL" id="PYH93663.1"/>
    </source>
</evidence>
<feature type="region of interest" description="Disordered" evidence="1">
    <location>
        <begin position="137"/>
        <end position="156"/>
    </location>
</feature>
<feature type="region of interest" description="Disordered" evidence="1">
    <location>
        <begin position="310"/>
        <end position="363"/>
    </location>
</feature>
<feature type="signal peptide" evidence="2">
    <location>
        <begin position="1"/>
        <end position="20"/>
    </location>
</feature>
<feature type="compositionally biased region" description="Low complexity" evidence="1">
    <location>
        <begin position="246"/>
        <end position="270"/>
    </location>
</feature>
<name>A0A319DQT4_9EURO</name>
<reference evidence="3 4" key="1">
    <citation type="submission" date="2018-02" db="EMBL/GenBank/DDBJ databases">
        <title>The genomes of Aspergillus section Nigri reveals drivers in fungal speciation.</title>
        <authorList>
            <consortium name="DOE Joint Genome Institute"/>
            <person name="Vesth T.C."/>
            <person name="Nybo J."/>
            <person name="Theobald S."/>
            <person name="Brandl J."/>
            <person name="Frisvad J.C."/>
            <person name="Nielsen K.F."/>
            <person name="Lyhne E.K."/>
            <person name="Kogle M.E."/>
            <person name="Kuo A."/>
            <person name="Riley R."/>
            <person name="Clum A."/>
            <person name="Nolan M."/>
            <person name="Lipzen A."/>
            <person name="Salamov A."/>
            <person name="Henrissat B."/>
            <person name="Wiebenga A."/>
            <person name="De vries R.P."/>
            <person name="Grigoriev I.V."/>
            <person name="Mortensen U.H."/>
            <person name="Andersen M.R."/>
            <person name="Baker S.E."/>
        </authorList>
    </citation>
    <scope>NUCLEOTIDE SEQUENCE [LARGE SCALE GENOMIC DNA]</scope>
    <source>
        <strain evidence="3 4">CBS 707.79</strain>
    </source>
</reference>
<evidence type="ECO:0000256" key="2">
    <source>
        <dbReference type="SAM" id="SignalP"/>
    </source>
</evidence>
<feature type="chain" id="PRO_5016246046" description="Extracellular membrane protein CFEM domain-containing protein" evidence="2">
    <location>
        <begin position="21"/>
        <end position="389"/>
    </location>
</feature>
<evidence type="ECO:0000313" key="4">
    <source>
        <dbReference type="Proteomes" id="UP000247810"/>
    </source>
</evidence>